<feature type="compositionally biased region" description="Acidic residues" evidence="2">
    <location>
        <begin position="127"/>
        <end position="138"/>
    </location>
</feature>
<keyword evidence="1" id="KW-0175">Coiled coil</keyword>
<dbReference type="InterPro" id="IPR007858">
    <property type="entry name" value="Dpy-30_motif"/>
</dbReference>
<organism evidence="3 4">
    <name type="scientific">Cymbomonas tetramitiformis</name>
    <dbReference type="NCBI Taxonomy" id="36881"/>
    <lineage>
        <taxon>Eukaryota</taxon>
        <taxon>Viridiplantae</taxon>
        <taxon>Chlorophyta</taxon>
        <taxon>Pyramimonadophyceae</taxon>
        <taxon>Pyramimonadales</taxon>
        <taxon>Pyramimonadaceae</taxon>
        <taxon>Cymbomonas</taxon>
    </lineage>
</organism>
<reference evidence="3 4" key="1">
    <citation type="journal article" date="2015" name="Genome Biol. Evol.">
        <title>Comparative Genomics of a Bacterivorous Green Alga Reveals Evolutionary Causalities and Consequences of Phago-Mixotrophic Mode of Nutrition.</title>
        <authorList>
            <person name="Burns J.A."/>
            <person name="Paasch A."/>
            <person name="Narechania A."/>
            <person name="Kim E."/>
        </authorList>
    </citation>
    <scope>NUCLEOTIDE SEQUENCE [LARGE SCALE GENOMIC DNA]</scope>
    <source>
        <strain evidence="3 4">PLY_AMNH</strain>
    </source>
</reference>
<dbReference type="AlphaFoldDB" id="A0AAE0CDL7"/>
<evidence type="ECO:0000256" key="1">
    <source>
        <dbReference type="SAM" id="Coils"/>
    </source>
</evidence>
<name>A0AAE0CDL7_9CHLO</name>
<dbReference type="Pfam" id="PF05186">
    <property type="entry name" value="Dpy-30"/>
    <property type="match status" value="1"/>
</dbReference>
<feature type="region of interest" description="Disordered" evidence="2">
    <location>
        <begin position="127"/>
        <end position="165"/>
    </location>
</feature>
<proteinExistence type="predicted"/>
<sequence length="515" mass="55890">MDSVYLKQTVAGAIARGTAEAAIVAPVDPVEYLAKWLLNYVENEKVTAQLERDAAARTTKLEAHKAAAKKELDAAKSRAESKAKSLEHLRTISDDPFELMQAACDAIKNYTDCAHCYIALLEEDIPPEPEEEEPEAEPAEAPPEPEAVEEEGEQTGDEGGLEGFTYDDKNFNYVAANKENEWMIGKRLHRGEGVSYDIVTSKSKYIDIPNVLYRPEEVKFFSGFPRVGAYFASAITLNTLERVGMVCADTLKTAAGGSGKPLTDDDQEFIIAVSVAVGKALDAGEELRTIAQAETGDVDELQAANESSIEVEMAAALAQGEAEKLLNAEGLEGFDLSGGTGGRPGGLIGFDGSVLGPDGVPKLDKDLTPEEQELKQENLKLQAVNKLLLDLKSNALAELKSYPRPPKNTFKVLKAILYILGHKKNECDEWNKCRQLIDQALINRMRDYDAQQPRNANAWKGVRIATKGLLEEEVAKESKAGSILFKWVKCVQSVSDTSVNARKVAAEAAAAAAEA</sequence>
<protein>
    <submittedName>
        <fullName evidence="3">Uncharacterized protein</fullName>
    </submittedName>
</protein>
<keyword evidence="4" id="KW-1185">Reference proteome</keyword>
<dbReference type="CDD" id="cd22966">
    <property type="entry name" value="DD_DYDC-like"/>
    <property type="match status" value="1"/>
</dbReference>
<evidence type="ECO:0000256" key="2">
    <source>
        <dbReference type="SAM" id="MobiDB-lite"/>
    </source>
</evidence>
<evidence type="ECO:0000313" key="4">
    <source>
        <dbReference type="Proteomes" id="UP001190700"/>
    </source>
</evidence>
<dbReference type="PANTHER" id="PTHR46788:SF1">
    <property type="entry name" value="EF-HAND CALCIUM-BINDING DOMAIN-CONTAINING PROTEIN 5"/>
    <property type="match status" value="1"/>
</dbReference>
<dbReference type="InterPro" id="IPR049630">
    <property type="entry name" value="DYDC-like_DD"/>
</dbReference>
<feature type="coiled-coil region" evidence="1">
    <location>
        <begin position="58"/>
        <end position="89"/>
    </location>
</feature>
<accession>A0AAE0CDL7</accession>
<evidence type="ECO:0000313" key="3">
    <source>
        <dbReference type="EMBL" id="KAK3252284.1"/>
    </source>
</evidence>
<comment type="caution">
    <text evidence="3">The sequence shown here is derived from an EMBL/GenBank/DDBJ whole genome shotgun (WGS) entry which is preliminary data.</text>
</comment>
<dbReference type="Gene3D" id="1.20.890.10">
    <property type="entry name" value="cAMP-dependent protein kinase regulatory subunit, dimerization-anchoring domain"/>
    <property type="match status" value="1"/>
</dbReference>
<dbReference type="EMBL" id="LGRX02025489">
    <property type="protein sequence ID" value="KAK3252284.1"/>
    <property type="molecule type" value="Genomic_DNA"/>
</dbReference>
<dbReference type="Proteomes" id="UP001190700">
    <property type="component" value="Unassembled WGS sequence"/>
</dbReference>
<gene>
    <name evidence="3" type="ORF">CYMTET_38414</name>
</gene>
<dbReference type="PANTHER" id="PTHR46788">
    <property type="entry name" value="EF-HAND CALCIUM-BINDING DOMAIN-CONTAINING PROTEIN 5"/>
    <property type="match status" value="1"/>
</dbReference>
<dbReference type="Gene3D" id="1.20.920.20">
    <property type="match status" value="1"/>
</dbReference>
<feature type="compositionally biased region" description="Acidic residues" evidence="2">
    <location>
        <begin position="146"/>
        <end position="160"/>
    </location>
</feature>